<dbReference type="SUPFAM" id="SSF53850">
    <property type="entry name" value="Periplasmic binding protein-like II"/>
    <property type="match status" value="1"/>
</dbReference>
<keyword evidence="8" id="KW-1185">Reference proteome</keyword>
<feature type="coiled-coil region" evidence="5">
    <location>
        <begin position="61"/>
        <end position="88"/>
    </location>
</feature>
<dbReference type="GO" id="GO:0003700">
    <property type="term" value="F:DNA-binding transcription factor activity"/>
    <property type="evidence" value="ECO:0007669"/>
    <property type="project" value="InterPro"/>
</dbReference>
<name>A0A371PHL8_9BACL</name>
<gene>
    <name evidence="7" type="ORF">DX130_15380</name>
</gene>
<dbReference type="InterPro" id="IPR005119">
    <property type="entry name" value="LysR_subst-bd"/>
</dbReference>
<dbReference type="Pfam" id="PF00126">
    <property type="entry name" value="HTH_1"/>
    <property type="match status" value="1"/>
</dbReference>
<evidence type="ECO:0000313" key="7">
    <source>
        <dbReference type="EMBL" id="REK75018.1"/>
    </source>
</evidence>
<dbReference type="InterPro" id="IPR000847">
    <property type="entry name" value="LysR_HTH_N"/>
</dbReference>
<keyword evidence="4" id="KW-0804">Transcription</keyword>
<dbReference type="InterPro" id="IPR036388">
    <property type="entry name" value="WH-like_DNA-bd_sf"/>
</dbReference>
<dbReference type="InterPro" id="IPR050950">
    <property type="entry name" value="HTH-type_LysR_regulators"/>
</dbReference>
<dbReference type="Proteomes" id="UP000261905">
    <property type="component" value="Unassembled WGS sequence"/>
</dbReference>
<dbReference type="RefSeq" id="WP_116046808.1">
    <property type="nucleotide sequence ID" value="NZ_QUBQ01000002.1"/>
</dbReference>
<dbReference type="GO" id="GO:0005829">
    <property type="term" value="C:cytosol"/>
    <property type="evidence" value="ECO:0007669"/>
    <property type="project" value="TreeGrafter"/>
</dbReference>
<keyword evidence="5" id="KW-0175">Coiled coil</keyword>
<proteinExistence type="inferred from homology"/>
<evidence type="ECO:0000256" key="2">
    <source>
        <dbReference type="ARBA" id="ARBA00023015"/>
    </source>
</evidence>
<keyword evidence="2" id="KW-0805">Transcription regulation</keyword>
<dbReference type="Pfam" id="PF03466">
    <property type="entry name" value="LysR_substrate"/>
    <property type="match status" value="1"/>
</dbReference>
<dbReference type="GO" id="GO:0003677">
    <property type="term" value="F:DNA binding"/>
    <property type="evidence" value="ECO:0007669"/>
    <property type="project" value="UniProtKB-KW"/>
</dbReference>
<sequence>MDIRQLKYFLAIAQEKQITRAAKLLHMEQPPLSRQLMLMEEELGTQLFERSRKQLTLTAAGEVLQERAEQLLLQLDETIKEVKEIESGVRGTLSIGAVVSCVSILPKPIQLLRETYPQITFKISEGDHFIMGQLLEKRSVELVISRLPFETNILPGKLEVLPLPSDPYVALMPSSWAPSIEDKSISMEELATYPLLTLKTDKTTRMHEQVVNEFRRHGIEPTIICECSSVAIIMSLVAAGIGATVFPKSTLSSFPLETVTMLAIRDADFQSEVGILWLKDQRLSRRAQHFIECFLSVES</sequence>
<dbReference type="PROSITE" id="PS50931">
    <property type="entry name" value="HTH_LYSR"/>
    <property type="match status" value="1"/>
</dbReference>
<comment type="caution">
    <text evidence="7">The sequence shown here is derived from an EMBL/GenBank/DDBJ whole genome shotgun (WGS) entry which is preliminary data.</text>
</comment>
<evidence type="ECO:0000259" key="6">
    <source>
        <dbReference type="PROSITE" id="PS50931"/>
    </source>
</evidence>
<evidence type="ECO:0000256" key="4">
    <source>
        <dbReference type="ARBA" id="ARBA00023163"/>
    </source>
</evidence>
<dbReference type="PANTHER" id="PTHR30419:SF28">
    <property type="entry name" value="HTH-TYPE TRANSCRIPTIONAL REGULATOR BSDA"/>
    <property type="match status" value="1"/>
</dbReference>
<protein>
    <submittedName>
        <fullName evidence="7">LysR family transcriptional regulator</fullName>
    </submittedName>
</protein>
<evidence type="ECO:0000313" key="8">
    <source>
        <dbReference type="Proteomes" id="UP000261905"/>
    </source>
</evidence>
<organism evidence="7 8">
    <name type="scientific">Paenibacillus paeoniae</name>
    <dbReference type="NCBI Taxonomy" id="2292705"/>
    <lineage>
        <taxon>Bacteria</taxon>
        <taxon>Bacillati</taxon>
        <taxon>Bacillota</taxon>
        <taxon>Bacilli</taxon>
        <taxon>Bacillales</taxon>
        <taxon>Paenibacillaceae</taxon>
        <taxon>Paenibacillus</taxon>
    </lineage>
</organism>
<evidence type="ECO:0000256" key="5">
    <source>
        <dbReference type="SAM" id="Coils"/>
    </source>
</evidence>
<dbReference type="Gene3D" id="3.40.190.290">
    <property type="match status" value="1"/>
</dbReference>
<evidence type="ECO:0000256" key="1">
    <source>
        <dbReference type="ARBA" id="ARBA00009437"/>
    </source>
</evidence>
<dbReference type="CDD" id="cd05466">
    <property type="entry name" value="PBP2_LTTR_substrate"/>
    <property type="match status" value="1"/>
</dbReference>
<keyword evidence="3" id="KW-0238">DNA-binding</keyword>
<evidence type="ECO:0000256" key="3">
    <source>
        <dbReference type="ARBA" id="ARBA00023125"/>
    </source>
</evidence>
<dbReference type="PRINTS" id="PR00039">
    <property type="entry name" value="HTHLYSR"/>
</dbReference>
<dbReference type="AlphaFoldDB" id="A0A371PHL8"/>
<reference evidence="7 8" key="1">
    <citation type="submission" date="2018-08" db="EMBL/GenBank/DDBJ databases">
        <title>Paenibacillus sp. M4BSY-1, whole genome shotgun sequence.</title>
        <authorList>
            <person name="Tuo L."/>
        </authorList>
    </citation>
    <scope>NUCLEOTIDE SEQUENCE [LARGE SCALE GENOMIC DNA]</scope>
    <source>
        <strain evidence="7 8">M4BSY-1</strain>
    </source>
</reference>
<dbReference type="SUPFAM" id="SSF46785">
    <property type="entry name" value="Winged helix' DNA-binding domain"/>
    <property type="match status" value="1"/>
</dbReference>
<feature type="domain" description="HTH lysR-type" evidence="6">
    <location>
        <begin position="1"/>
        <end position="58"/>
    </location>
</feature>
<dbReference type="FunFam" id="1.10.10.10:FF:000001">
    <property type="entry name" value="LysR family transcriptional regulator"/>
    <property type="match status" value="1"/>
</dbReference>
<dbReference type="OrthoDB" id="9803735at2"/>
<comment type="similarity">
    <text evidence="1">Belongs to the LysR transcriptional regulatory family.</text>
</comment>
<dbReference type="EMBL" id="QUBQ01000002">
    <property type="protein sequence ID" value="REK75018.1"/>
    <property type="molecule type" value="Genomic_DNA"/>
</dbReference>
<accession>A0A371PHL8</accession>
<dbReference type="Gene3D" id="1.10.10.10">
    <property type="entry name" value="Winged helix-like DNA-binding domain superfamily/Winged helix DNA-binding domain"/>
    <property type="match status" value="1"/>
</dbReference>
<dbReference type="PANTHER" id="PTHR30419">
    <property type="entry name" value="HTH-TYPE TRANSCRIPTIONAL REGULATOR YBHD"/>
    <property type="match status" value="1"/>
</dbReference>
<dbReference type="InterPro" id="IPR036390">
    <property type="entry name" value="WH_DNA-bd_sf"/>
</dbReference>